<evidence type="ECO:0008006" key="2">
    <source>
        <dbReference type="Google" id="ProtNLM"/>
    </source>
</evidence>
<organism evidence="1">
    <name type="scientific">viral metagenome</name>
    <dbReference type="NCBI Taxonomy" id="1070528"/>
    <lineage>
        <taxon>unclassified sequences</taxon>
        <taxon>metagenomes</taxon>
        <taxon>organismal metagenomes</taxon>
    </lineage>
</organism>
<reference evidence="1" key="1">
    <citation type="submission" date="2020-03" db="EMBL/GenBank/DDBJ databases">
        <title>The deep terrestrial virosphere.</title>
        <authorList>
            <person name="Holmfeldt K."/>
            <person name="Nilsson E."/>
            <person name="Simone D."/>
            <person name="Lopez-Fernandez M."/>
            <person name="Wu X."/>
            <person name="de Brujin I."/>
            <person name="Lundin D."/>
            <person name="Andersson A."/>
            <person name="Bertilsson S."/>
            <person name="Dopson M."/>
        </authorList>
    </citation>
    <scope>NUCLEOTIDE SEQUENCE</scope>
    <source>
        <strain evidence="1">MM415B03239</strain>
    </source>
</reference>
<protein>
    <recommendedName>
        <fullName evidence="2">Head-tail joining protein</fullName>
    </recommendedName>
</protein>
<dbReference type="EMBL" id="MT143020">
    <property type="protein sequence ID" value="QJA91870.1"/>
    <property type="molecule type" value="Genomic_DNA"/>
</dbReference>
<evidence type="ECO:0000313" key="1">
    <source>
        <dbReference type="EMBL" id="QJA91870.1"/>
    </source>
</evidence>
<name>A0A6M3LAV6_9ZZZZ</name>
<sequence length="123" mass="14124">MSINFSASKTAWDNHVFENFKKTLTRTPVTKTTSNITGNETLTDGTEDDTYEGILFKEGDTYNQEYVGLFKGADAILLIKTTQTLNKDDKIEYDGDIYRVLETESRYFNSTEFYKAARLFLVE</sequence>
<accession>A0A6M3LAV6</accession>
<gene>
    <name evidence="1" type="ORF">MM415B03239_0009</name>
</gene>
<proteinExistence type="predicted"/>
<dbReference type="AlphaFoldDB" id="A0A6M3LAV6"/>